<evidence type="ECO:0000313" key="3">
    <source>
        <dbReference type="EMBL" id="GBG10157.1"/>
    </source>
</evidence>
<feature type="coiled-coil region" evidence="1">
    <location>
        <begin position="90"/>
        <end position="138"/>
    </location>
</feature>
<keyword evidence="4" id="KW-1185">Reference proteome</keyword>
<keyword evidence="2" id="KW-0472">Membrane</keyword>
<evidence type="ECO:0000313" key="4">
    <source>
        <dbReference type="Proteomes" id="UP000245202"/>
    </source>
</evidence>
<evidence type="ECO:0000256" key="2">
    <source>
        <dbReference type="SAM" id="Phobius"/>
    </source>
</evidence>
<evidence type="ECO:0000256" key="1">
    <source>
        <dbReference type="SAM" id="Coils"/>
    </source>
</evidence>
<reference evidence="3 4" key="1">
    <citation type="submission" date="2017-08" db="EMBL/GenBank/DDBJ databases">
        <title>Substantial Increase in Enzyme Production by Combined Drug-Resistance Mutations in Paenibacillus agaridevorans.</title>
        <authorList>
            <person name="Tanaka Y."/>
            <person name="Funane K."/>
            <person name="Hosaka T."/>
            <person name="Shiwa Y."/>
            <person name="Fujita N."/>
            <person name="Miyazaki T."/>
            <person name="Yoshikawa H."/>
            <person name="Murakami K."/>
            <person name="Kasahara K."/>
            <person name="Inaoka T."/>
            <person name="Hiraga Y."/>
            <person name="Ochi K."/>
        </authorList>
    </citation>
    <scope>NUCLEOTIDE SEQUENCE [LARGE SCALE GENOMIC DNA]</scope>
    <source>
        <strain evidence="3 4">T-3040</strain>
    </source>
</reference>
<organism evidence="3 4">
    <name type="scientific">Paenibacillus agaridevorans</name>
    <dbReference type="NCBI Taxonomy" id="171404"/>
    <lineage>
        <taxon>Bacteria</taxon>
        <taxon>Bacillati</taxon>
        <taxon>Bacillota</taxon>
        <taxon>Bacilli</taxon>
        <taxon>Bacillales</taxon>
        <taxon>Paenibacillaceae</taxon>
        <taxon>Paenibacillus</taxon>
    </lineage>
</organism>
<name>A0A2R5EUD4_9BACL</name>
<protein>
    <submittedName>
        <fullName evidence="3">Uncharacterized protein</fullName>
    </submittedName>
</protein>
<feature type="transmembrane region" description="Helical" evidence="2">
    <location>
        <begin position="24"/>
        <end position="45"/>
    </location>
</feature>
<keyword evidence="2" id="KW-1133">Transmembrane helix</keyword>
<comment type="caution">
    <text evidence="3">The sequence shown here is derived from an EMBL/GenBank/DDBJ whole genome shotgun (WGS) entry which is preliminary data.</text>
</comment>
<dbReference type="EMBL" id="BDQX01000291">
    <property type="protein sequence ID" value="GBG10157.1"/>
    <property type="molecule type" value="Genomic_DNA"/>
</dbReference>
<dbReference type="AlphaFoldDB" id="A0A2R5EUD4"/>
<keyword evidence="2" id="KW-0812">Transmembrane</keyword>
<accession>A0A2R5EUD4</accession>
<sequence length="143" mass="16237">MNEVSLESNLASRQEHATRRRRSVVSLVVFVSVWAVLIGGGFYMAKWYTDRMQQDITADIERQTSAQLQVMQQAYDAKLADLDAGYAAEMTELKGKIDALNELLTFTKDNADTKTDNSNKLYTQLNEVKKQLDELKKSLDVLK</sequence>
<dbReference type="RefSeq" id="WP_108994714.1">
    <property type="nucleotide sequence ID" value="NZ_BDQX01000291.1"/>
</dbReference>
<dbReference type="Proteomes" id="UP000245202">
    <property type="component" value="Unassembled WGS sequence"/>
</dbReference>
<proteinExistence type="predicted"/>
<keyword evidence="1" id="KW-0175">Coiled coil</keyword>
<gene>
    <name evidence="3" type="ORF">PAT3040_04875</name>
</gene>